<organism evidence="2 3">
    <name type="scientific">Buchananella hordeovulneris</name>
    <dbReference type="NCBI Taxonomy" id="52770"/>
    <lineage>
        <taxon>Bacteria</taxon>
        <taxon>Bacillati</taxon>
        <taxon>Actinomycetota</taxon>
        <taxon>Actinomycetes</taxon>
        <taxon>Actinomycetales</taxon>
        <taxon>Actinomycetaceae</taxon>
        <taxon>Buchananella</taxon>
    </lineage>
</organism>
<evidence type="ECO:0000313" key="2">
    <source>
        <dbReference type="EMBL" id="OKL50894.1"/>
    </source>
</evidence>
<keyword evidence="1" id="KW-1133">Transmembrane helix</keyword>
<sequence length="574" mass="62936">MADVVRADGFDWVIVPSAQEGEVVMGVSIAYGLLDESVESHNTLRFLAEQLKIALRDPKLRPAGGLAPTVNVGAFAARFDIRIAGFPESVETSWRRLKELFADPVGLPTGVDYLRLSHPWRDDIAVRMGQSTLASAGLAGWVADAPARAAELLRYLDPHAGNRRAVFYASDRALVDGELDAELTFDDFAAAVGSLHVDSAETTSTVATQSVTSPVAVEWQVAPLLPGASGPATVATPMRYVLFSVVGPATLATYCAAQIMLDQIKVLAKAIAPKFDFELTTILLGKALLVTFELKRDSLEPAVQRRLLRTFLRHTEQVPAELFAAAAQQGQAVLTANRTINRLLFDLPDEESVSEQQVRSAFYELLGTVHLAESSAYLQEHGPLEGYPLVNAEPQVEQGRVFTSWIPAEQDPGYYSAASEVVVNDQALLVRYRVRRTGLLETRSVDLQRLHAALPLRDHQIMLVDKDARFVVLEPRLYRQGDELRQLLAAATAGVPRWTGSPPITWEIDPWPLAQAEQERIRRARRRRWLVLVALLVLAIGMWWALSLTGQSEAATHLAESLLGWELPGGPATG</sequence>
<accession>A0A1Q5PTK5</accession>
<keyword evidence="1" id="KW-0812">Transmembrane</keyword>
<dbReference type="Proteomes" id="UP000185612">
    <property type="component" value="Unassembled WGS sequence"/>
</dbReference>
<reference evidence="3" key="1">
    <citation type="submission" date="2016-12" db="EMBL/GenBank/DDBJ databases">
        <authorList>
            <person name="Meng X."/>
        </authorList>
    </citation>
    <scope>NUCLEOTIDE SEQUENCE [LARGE SCALE GENOMIC DNA]</scope>
    <source>
        <strain evidence="3">DSM 20732</strain>
    </source>
</reference>
<gene>
    <name evidence="2" type="ORF">BSZ40_10210</name>
</gene>
<dbReference type="STRING" id="52770.BSZ40_10210"/>
<evidence type="ECO:0000313" key="3">
    <source>
        <dbReference type="Proteomes" id="UP000185612"/>
    </source>
</evidence>
<keyword evidence="3" id="KW-1185">Reference proteome</keyword>
<comment type="caution">
    <text evidence="2">The sequence shown here is derived from an EMBL/GenBank/DDBJ whole genome shotgun (WGS) entry which is preliminary data.</text>
</comment>
<proteinExistence type="predicted"/>
<dbReference type="EMBL" id="MQVS01000013">
    <property type="protein sequence ID" value="OKL50894.1"/>
    <property type="molecule type" value="Genomic_DNA"/>
</dbReference>
<name>A0A1Q5PTK5_9ACTO</name>
<dbReference type="RefSeq" id="WP_073826049.1">
    <property type="nucleotide sequence ID" value="NZ_MQVS01000013.1"/>
</dbReference>
<keyword evidence="1" id="KW-0472">Membrane</keyword>
<dbReference type="OrthoDB" id="3246530at2"/>
<feature type="transmembrane region" description="Helical" evidence="1">
    <location>
        <begin position="529"/>
        <end position="546"/>
    </location>
</feature>
<protein>
    <submittedName>
        <fullName evidence="2">Uncharacterized protein</fullName>
    </submittedName>
</protein>
<dbReference type="AlphaFoldDB" id="A0A1Q5PTK5"/>
<evidence type="ECO:0000256" key="1">
    <source>
        <dbReference type="SAM" id="Phobius"/>
    </source>
</evidence>
<dbReference type="InParanoid" id="A0A1Q5PTK5"/>